<dbReference type="Pfam" id="PF05016">
    <property type="entry name" value="ParE_toxin"/>
    <property type="match status" value="1"/>
</dbReference>
<comment type="caution">
    <text evidence="2">The sequence shown here is derived from an EMBL/GenBank/DDBJ whole genome shotgun (WGS) entry which is preliminary data.</text>
</comment>
<evidence type="ECO:0000313" key="2">
    <source>
        <dbReference type="EMBL" id="OGD39848.1"/>
    </source>
</evidence>
<organism evidence="2 3">
    <name type="scientific">Candidatus Azambacteria bacterium RIFCSPLOWO2_02_FULL_44_14</name>
    <dbReference type="NCBI Taxonomy" id="1797306"/>
    <lineage>
        <taxon>Bacteria</taxon>
        <taxon>Candidatus Azamiibacteriota</taxon>
    </lineage>
</organism>
<evidence type="ECO:0000256" key="1">
    <source>
        <dbReference type="ARBA" id="ARBA00022649"/>
    </source>
</evidence>
<keyword evidence="1" id="KW-1277">Toxin-antitoxin system</keyword>
<dbReference type="InterPro" id="IPR007712">
    <property type="entry name" value="RelE/ParE_toxin"/>
</dbReference>
<gene>
    <name evidence="2" type="ORF">A3I30_00360</name>
</gene>
<proteinExistence type="predicted"/>
<evidence type="ECO:0008006" key="4">
    <source>
        <dbReference type="Google" id="ProtNLM"/>
    </source>
</evidence>
<protein>
    <recommendedName>
        <fullName evidence="4">Plasmid stabilization protein</fullName>
    </recommendedName>
</protein>
<dbReference type="Proteomes" id="UP000177197">
    <property type="component" value="Unassembled WGS sequence"/>
</dbReference>
<dbReference type="InterPro" id="IPR052747">
    <property type="entry name" value="TA_system_RelE_toxin"/>
</dbReference>
<evidence type="ECO:0000313" key="3">
    <source>
        <dbReference type="Proteomes" id="UP000177197"/>
    </source>
</evidence>
<dbReference type="Gene3D" id="3.30.2310.20">
    <property type="entry name" value="RelE-like"/>
    <property type="match status" value="1"/>
</dbReference>
<dbReference type="PANTHER" id="PTHR38813:SF1">
    <property type="entry name" value="TOXIN RELE1-RELATED"/>
    <property type="match status" value="1"/>
</dbReference>
<reference evidence="2 3" key="1">
    <citation type="journal article" date="2016" name="Nat. Commun.">
        <title>Thousands of microbial genomes shed light on interconnected biogeochemical processes in an aquifer system.</title>
        <authorList>
            <person name="Anantharaman K."/>
            <person name="Brown C.T."/>
            <person name="Hug L.A."/>
            <person name="Sharon I."/>
            <person name="Castelle C.J."/>
            <person name="Probst A.J."/>
            <person name="Thomas B.C."/>
            <person name="Singh A."/>
            <person name="Wilkins M.J."/>
            <person name="Karaoz U."/>
            <person name="Brodie E.L."/>
            <person name="Williams K.H."/>
            <person name="Hubbard S.S."/>
            <person name="Banfield J.F."/>
        </authorList>
    </citation>
    <scope>NUCLEOTIDE SEQUENCE [LARGE SCALE GENOMIC DNA]</scope>
</reference>
<dbReference type="SUPFAM" id="SSF143011">
    <property type="entry name" value="RelE-like"/>
    <property type="match status" value="1"/>
</dbReference>
<dbReference type="EMBL" id="MEYV01000017">
    <property type="protein sequence ID" value="OGD39848.1"/>
    <property type="molecule type" value="Genomic_DNA"/>
</dbReference>
<name>A0A1F5CAK0_9BACT</name>
<sequence length="89" mass="10685">MNLSKSWDLQINPSVFKALKRIPRPDAENFLVAIHLLLENPYFGDVQKMKGESNTWRRRIGSYRIFYRLMIAERVILVFHLERRTSKTY</sequence>
<dbReference type="AlphaFoldDB" id="A0A1F5CAK0"/>
<accession>A0A1F5CAK0</accession>
<dbReference type="PANTHER" id="PTHR38813">
    <property type="match status" value="1"/>
</dbReference>
<dbReference type="InterPro" id="IPR035093">
    <property type="entry name" value="RelE/ParE_toxin_dom_sf"/>
</dbReference>